<name>A0ABR3L0V0_9TELE</name>
<sequence length="119" mass="13819">MKDRQTLFSVVKDMLYAREMSKLELLYQQALTIPLNNRNRKFQTYLQTLYSRRESWALSYRGDLPTCGNQTNNYVEVAMRVLKDKILCSGWGEEISGEILQFWAYLYSGHGVGALHLSS</sequence>
<dbReference type="PANTHER" id="PTHR35385:SF2">
    <property type="entry name" value="PROTEIN B, PUTATIVE-RELATED"/>
    <property type="match status" value="1"/>
</dbReference>
<reference evidence="1 2" key="1">
    <citation type="submission" date="2023-09" db="EMBL/GenBank/DDBJ databases">
        <authorList>
            <person name="Wang M."/>
        </authorList>
    </citation>
    <scope>NUCLEOTIDE SEQUENCE [LARGE SCALE GENOMIC DNA]</scope>
    <source>
        <strain evidence="1">GT-2023</strain>
        <tissue evidence="1">Liver</tissue>
    </source>
</reference>
<proteinExistence type="predicted"/>
<protein>
    <submittedName>
        <fullName evidence="1">Uncharacterized protein</fullName>
    </submittedName>
</protein>
<comment type="caution">
    <text evidence="1">The sequence shown here is derived from an EMBL/GenBank/DDBJ whole genome shotgun (WGS) entry which is preliminary data.</text>
</comment>
<evidence type="ECO:0000313" key="2">
    <source>
        <dbReference type="Proteomes" id="UP001558613"/>
    </source>
</evidence>
<accession>A0ABR3L0V0</accession>
<dbReference type="PANTHER" id="PTHR35385">
    <property type="entry name" value="PROTEIN B, PUTATIVE-RELATED-RELATED"/>
    <property type="match status" value="1"/>
</dbReference>
<gene>
    <name evidence="1" type="ORF">QQF64_034633</name>
</gene>
<evidence type="ECO:0000313" key="1">
    <source>
        <dbReference type="EMBL" id="KAL1246499.1"/>
    </source>
</evidence>
<dbReference type="Proteomes" id="UP001558613">
    <property type="component" value="Unassembled WGS sequence"/>
</dbReference>
<dbReference type="EMBL" id="JAYMGO010000229">
    <property type="protein sequence ID" value="KAL1246499.1"/>
    <property type="molecule type" value="Genomic_DNA"/>
</dbReference>
<organism evidence="1 2">
    <name type="scientific">Cirrhinus molitorella</name>
    <name type="common">mud carp</name>
    <dbReference type="NCBI Taxonomy" id="172907"/>
    <lineage>
        <taxon>Eukaryota</taxon>
        <taxon>Metazoa</taxon>
        <taxon>Chordata</taxon>
        <taxon>Craniata</taxon>
        <taxon>Vertebrata</taxon>
        <taxon>Euteleostomi</taxon>
        <taxon>Actinopterygii</taxon>
        <taxon>Neopterygii</taxon>
        <taxon>Teleostei</taxon>
        <taxon>Ostariophysi</taxon>
        <taxon>Cypriniformes</taxon>
        <taxon>Cyprinidae</taxon>
        <taxon>Labeoninae</taxon>
        <taxon>Labeonini</taxon>
        <taxon>Cirrhinus</taxon>
    </lineage>
</organism>
<keyword evidence="2" id="KW-1185">Reference proteome</keyword>